<sequence>CDIEFNTNKRELAANVPNTGYAVENLPEDAIVEVPIQVDSKGVKPVKVGRLPEAIAGLCQLQVSIQKLLVEAYQEKSKEILFQALAIDPIIDDIKKAREMMETMLKVESDHLPGLK</sequence>
<gene>
    <name evidence="8" type="ORF">S01H4_43625</name>
</gene>
<keyword evidence="6" id="KW-0326">Glycosidase</keyword>
<keyword evidence="5" id="KW-0464">Manganese</keyword>
<keyword evidence="4" id="KW-0520">NAD</keyword>
<comment type="cofactor">
    <cofactor evidence="1">
        <name>NAD(+)</name>
        <dbReference type="ChEBI" id="CHEBI:57540"/>
    </cofactor>
</comment>
<dbReference type="PANTHER" id="PTHR32092:SF6">
    <property type="entry name" value="ALPHA-GALACTOSIDASE"/>
    <property type="match status" value="1"/>
</dbReference>
<feature type="domain" description="Glycosyl hydrolase family 4 C-terminal" evidence="7">
    <location>
        <begin position="6"/>
        <end position="90"/>
    </location>
</feature>
<protein>
    <recommendedName>
        <fullName evidence="7">Glycosyl hydrolase family 4 C-terminal domain-containing protein</fullName>
    </recommendedName>
</protein>
<proteinExistence type="predicted"/>
<comment type="caution">
    <text evidence="8">The sequence shown here is derived from an EMBL/GenBank/DDBJ whole genome shotgun (WGS) entry which is preliminary data.</text>
</comment>
<accession>X1D5I3</accession>
<dbReference type="Gene3D" id="3.90.110.10">
    <property type="entry name" value="Lactate dehydrogenase/glycoside hydrolase, family 4, C-terminal"/>
    <property type="match status" value="1"/>
</dbReference>
<keyword evidence="2" id="KW-0479">Metal-binding</keyword>
<evidence type="ECO:0000256" key="2">
    <source>
        <dbReference type="ARBA" id="ARBA00022723"/>
    </source>
</evidence>
<dbReference type="InterPro" id="IPR022616">
    <property type="entry name" value="Glyco_hydro_4_C"/>
</dbReference>
<keyword evidence="3" id="KW-0378">Hydrolase</keyword>
<feature type="non-terminal residue" evidence="8">
    <location>
        <position position="1"/>
    </location>
</feature>
<organism evidence="8">
    <name type="scientific">marine sediment metagenome</name>
    <dbReference type="NCBI Taxonomy" id="412755"/>
    <lineage>
        <taxon>unclassified sequences</taxon>
        <taxon>metagenomes</taxon>
        <taxon>ecological metagenomes</taxon>
    </lineage>
</organism>
<dbReference type="GO" id="GO:0046872">
    <property type="term" value="F:metal ion binding"/>
    <property type="evidence" value="ECO:0007669"/>
    <property type="project" value="UniProtKB-KW"/>
</dbReference>
<dbReference type="GO" id="GO:0005975">
    <property type="term" value="P:carbohydrate metabolic process"/>
    <property type="evidence" value="ECO:0007669"/>
    <property type="project" value="InterPro"/>
</dbReference>
<dbReference type="SUPFAM" id="SSF56327">
    <property type="entry name" value="LDH C-terminal domain-like"/>
    <property type="match status" value="1"/>
</dbReference>
<dbReference type="InterPro" id="IPR001088">
    <property type="entry name" value="Glyco_hydro_4"/>
</dbReference>
<name>X1D5I3_9ZZZZ</name>
<evidence type="ECO:0000256" key="5">
    <source>
        <dbReference type="ARBA" id="ARBA00023211"/>
    </source>
</evidence>
<dbReference type="Pfam" id="PF11975">
    <property type="entry name" value="Glyco_hydro_4C"/>
    <property type="match status" value="1"/>
</dbReference>
<dbReference type="GO" id="GO:0016616">
    <property type="term" value="F:oxidoreductase activity, acting on the CH-OH group of donors, NAD or NADP as acceptor"/>
    <property type="evidence" value="ECO:0007669"/>
    <property type="project" value="InterPro"/>
</dbReference>
<dbReference type="InterPro" id="IPR015955">
    <property type="entry name" value="Lactate_DH/Glyco_Ohase_4_C"/>
</dbReference>
<evidence type="ECO:0000256" key="4">
    <source>
        <dbReference type="ARBA" id="ARBA00023027"/>
    </source>
</evidence>
<reference evidence="8" key="1">
    <citation type="journal article" date="2014" name="Front. Microbiol.">
        <title>High frequency of phylogenetically diverse reductive dehalogenase-homologous genes in deep subseafloor sedimentary metagenomes.</title>
        <authorList>
            <person name="Kawai M."/>
            <person name="Futagami T."/>
            <person name="Toyoda A."/>
            <person name="Takaki Y."/>
            <person name="Nishi S."/>
            <person name="Hori S."/>
            <person name="Arai W."/>
            <person name="Tsubouchi T."/>
            <person name="Morono Y."/>
            <person name="Uchiyama I."/>
            <person name="Ito T."/>
            <person name="Fujiyama A."/>
            <person name="Inagaki F."/>
            <person name="Takami H."/>
        </authorList>
    </citation>
    <scope>NUCLEOTIDE SEQUENCE</scope>
    <source>
        <strain evidence="8">Expedition CK06-06</strain>
    </source>
</reference>
<evidence type="ECO:0000256" key="6">
    <source>
        <dbReference type="ARBA" id="ARBA00023295"/>
    </source>
</evidence>
<dbReference type="GO" id="GO:0004553">
    <property type="term" value="F:hydrolase activity, hydrolyzing O-glycosyl compounds"/>
    <property type="evidence" value="ECO:0007669"/>
    <property type="project" value="InterPro"/>
</dbReference>
<evidence type="ECO:0000259" key="7">
    <source>
        <dbReference type="Pfam" id="PF11975"/>
    </source>
</evidence>
<dbReference type="EMBL" id="BART01024083">
    <property type="protein sequence ID" value="GAH00379.1"/>
    <property type="molecule type" value="Genomic_DNA"/>
</dbReference>
<evidence type="ECO:0000256" key="3">
    <source>
        <dbReference type="ARBA" id="ARBA00022801"/>
    </source>
</evidence>
<dbReference type="AlphaFoldDB" id="X1D5I3"/>
<evidence type="ECO:0000313" key="8">
    <source>
        <dbReference type="EMBL" id="GAH00379.1"/>
    </source>
</evidence>
<dbReference type="PANTHER" id="PTHR32092">
    <property type="entry name" value="6-PHOSPHO-BETA-GLUCOSIDASE-RELATED"/>
    <property type="match status" value="1"/>
</dbReference>
<evidence type="ECO:0000256" key="1">
    <source>
        <dbReference type="ARBA" id="ARBA00001911"/>
    </source>
</evidence>